<keyword evidence="3" id="KW-1185">Reference proteome</keyword>
<accession>A0ABQ6T310</accession>
<dbReference type="InterPro" id="IPR046559">
    <property type="entry name" value="DUF6713"/>
</dbReference>
<feature type="transmembrane region" description="Helical" evidence="1">
    <location>
        <begin position="91"/>
        <end position="115"/>
    </location>
</feature>
<protein>
    <recommendedName>
        <fullName evidence="4">Transmembrane protein</fullName>
    </recommendedName>
</protein>
<feature type="transmembrane region" description="Helical" evidence="1">
    <location>
        <begin position="64"/>
        <end position="85"/>
    </location>
</feature>
<feature type="transmembrane region" description="Helical" evidence="1">
    <location>
        <begin position="35"/>
        <end position="52"/>
    </location>
</feature>
<evidence type="ECO:0000313" key="2">
    <source>
        <dbReference type="EMBL" id="KAA9001498.1"/>
    </source>
</evidence>
<evidence type="ECO:0000313" key="3">
    <source>
        <dbReference type="Proteomes" id="UP000326367"/>
    </source>
</evidence>
<name>A0ABQ6T310_9GAMM</name>
<reference evidence="2 3" key="1">
    <citation type="journal article" date="2020" name="Antonie Van Leeuwenhoek">
        <title>Stenotrophomonas cyclobalanopsidis sp. nov., isolated from the leaf spot disease of Cyclobalanopsis patelliformis.</title>
        <authorList>
            <person name="Bian D.R."/>
            <person name="Xue H."/>
            <person name="Piao C.G."/>
            <person name="Li Y."/>
        </authorList>
    </citation>
    <scope>NUCLEOTIDE SEQUENCE [LARGE SCALE GENOMIC DNA]</scope>
    <source>
        <strain evidence="2 3">TPQG1-4</strain>
    </source>
</reference>
<evidence type="ECO:0008006" key="4">
    <source>
        <dbReference type="Google" id="ProtNLM"/>
    </source>
</evidence>
<evidence type="ECO:0000256" key="1">
    <source>
        <dbReference type="SAM" id="Phobius"/>
    </source>
</evidence>
<comment type="caution">
    <text evidence="2">The sequence shown here is derived from an EMBL/GenBank/DDBJ whole genome shotgun (WGS) entry which is preliminary data.</text>
</comment>
<proteinExistence type="predicted"/>
<organism evidence="2 3">
    <name type="scientific">Stenotrophomonas cyclobalanopsidis</name>
    <dbReference type="NCBI Taxonomy" id="2771362"/>
    <lineage>
        <taxon>Bacteria</taxon>
        <taxon>Pseudomonadati</taxon>
        <taxon>Pseudomonadota</taxon>
        <taxon>Gammaproteobacteria</taxon>
        <taxon>Lysobacterales</taxon>
        <taxon>Lysobacteraceae</taxon>
        <taxon>Stenotrophomonas</taxon>
    </lineage>
</organism>
<dbReference type="Pfam" id="PF20460">
    <property type="entry name" value="DUF6713"/>
    <property type="match status" value="1"/>
</dbReference>
<dbReference type="EMBL" id="VYKI01000005">
    <property type="protein sequence ID" value="KAA9001498.1"/>
    <property type="molecule type" value="Genomic_DNA"/>
</dbReference>
<dbReference type="RefSeq" id="WP_150453918.1">
    <property type="nucleotide sequence ID" value="NZ_VYKI01000005.1"/>
</dbReference>
<gene>
    <name evidence="2" type="ORF">FJU31_05925</name>
</gene>
<dbReference type="Proteomes" id="UP000326367">
    <property type="component" value="Unassembled WGS sequence"/>
</dbReference>
<keyword evidence="1" id="KW-0472">Membrane</keyword>
<keyword evidence="1" id="KW-0812">Transmembrane</keyword>
<sequence length="119" mass="13017">MERWYLATLLSLILHQIDAAFWHEWDMFRVPGGVQGFLVFNLVAVGGLLHGYRQVALAKRSARTYAIICGITGMATAGIHVLFAAAGREEFHLPLSIAALAACLFAGAGLVLTTLRHRR</sequence>
<keyword evidence="1" id="KW-1133">Transmembrane helix</keyword>